<proteinExistence type="predicted"/>
<dbReference type="EMBL" id="OV170221">
    <property type="protein sequence ID" value="CAH0713550.1"/>
    <property type="molecule type" value="Genomic_DNA"/>
</dbReference>
<evidence type="ECO:0000313" key="3">
    <source>
        <dbReference type="Proteomes" id="UP000838878"/>
    </source>
</evidence>
<evidence type="ECO:0000256" key="1">
    <source>
        <dbReference type="SAM" id="MobiDB-lite"/>
    </source>
</evidence>
<dbReference type="Proteomes" id="UP000838878">
    <property type="component" value="Chromosome 1"/>
</dbReference>
<feature type="compositionally biased region" description="Basic and acidic residues" evidence="1">
    <location>
        <begin position="35"/>
        <end position="55"/>
    </location>
</feature>
<evidence type="ECO:0000313" key="2">
    <source>
        <dbReference type="EMBL" id="CAH0713550.1"/>
    </source>
</evidence>
<sequence>MYENKDENGIESAFVTKWEYYRPLQFILVSRENNEEFTEHSEHEEDIEKKSNHSDLEDENEKDTEILLIVQKRRRSDESSSSLEESVNSVQNNELRILKNNVKCNLRSVFKKKKVKTC</sequence>
<organism evidence="2 3">
    <name type="scientific">Brenthis ino</name>
    <name type="common">lesser marbled fritillary</name>
    <dbReference type="NCBI Taxonomy" id="405034"/>
    <lineage>
        <taxon>Eukaryota</taxon>
        <taxon>Metazoa</taxon>
        <taxon>Ecdysozoa</taxon>
        <taxon>Arthropoda</taxon>
        <taxon>Hexapoda</taxon>
        <taxon>Insecta</taxon>
        <taxon>Pterygota</taxon>
        <taxon>Neoptera</taxon>
        <taxon>Endopterygota</taxon>
        <taxon>Lepidoptera</taxon>
        <taxon>Glossata</taxon>
        <taxon>Ditrysia</taxon>
        <taxon>Papilionoidea</taxon>
        <taxon>Nymphalidae</taxon>
        <taxon>Heliconiinae</taxon>
        <taxon>Argynnini</taxon>
        <taxon>Brenthis</taxon>
    </lineage>
</organism>
<feature type="non-terminal residue" evidence="2">
    <location>
        <position position="118"/>
    </location>
</feature>
<gene>
    <name evidence="2" type="ORF">BINO364_LOCUS700</name>
</gene>
<reference evidence="2" key="1">
    <citation type="submission" date="2021-12" db="EMBL/GenBank/DDBJ databases">
        <authorList>
            <person name="Martin H S."/>
        </authorList>
    </citation>
    <scope>NUCLEOTIDE SEQUENCE</scope>
</reference>
<name>A0A8J9Y510_9NEOP</name>
<protein>
    <submittedName>
        <fullName evidence="2">Uncharacterized protein</fullName>
    </submittedName>
</protein>
<feature type="region of interest" description="Disordered" evidence="1">
    <location>
        <begin position="35"/>
        <end position="63"/>
    </location>
</feature>
<dbReference type="OrthoDB" id="8881252at2759"/>
<accession>A0A8J9Y510</accession>
<dbReference type="AlphaFoldDB" id="A0A8J9Y510"/>
<keyword evidence="3" id="KW-1185">Reference proteome</keyword>